<dbReference type="InterPro" id="IPR050807">
    <property type="entry name" value="TransReg_Diox_bact_type"/>
</dbReference>
<dbReference type="Pfam" id="PF01381">
    <property type="entry name" value="HTH_3"/>
    <property type="match status" value="1"/>
</dbReference>
<dbReference type="InterPro" id="IPR001387">
    <property type="entry name" value="Cro/C1-type_HTH"/>
</dbReference>
<dbReference type="SMART" id="SM00530">
    <property type="entry name" value="HTH_XRE"/>
    <property type="match status" value="1"/>
</dbReference>
<keyword evidence="4" id="KW-1185">Reference proteome</keyword>
<organism evidence="3 4">
    <name type="scientific">Cytobacillus oceanisediminis</name>
    <dbReference type="NCBI Taxonomy" id="665099"/>
    <lineage>
        <taxon>Bacteria</taxon>
        <taxon>Bacillati</taxon>
        <taxon>Bacillota</taxon>
        <taxon>Bacilli</taxon>
        <taxon>Bacillales</taxon>
        <taxon>Bacillaceae</taxon>
        <taxon>Cytobacillus</taxon>
    </lineage>
</organism>
<sequence>MCGNTGTNLKLLRLINNLTQKEVAESTGLSCDTISALERGKHTPQRKSLQKIVGLYGVSIEDI</sequence>
<evidence type="ECO:0000256" key="1">
    <source>
        <dbReference type="ARBA" id="ARBA00023125"/>
    </source>
</evidence>
<dbReference type="SUPFAM" id="SSF47413">
    <property type="entry name" value="lambda repressor-like DNA-binding domains"/>
    <property type="match status" value="1"/>
</dbReference>
<name>A0ABX3CP39_9BACI</name>
<dbReference type="EMBL" id="MBRJ01000038">
    <property type="protein sequence ID" value="OHX45118.1"/>
    <property type="molecule type" value="Genomic_DNA"/>
</dbReference>
<dbReference type="CDD" id="cd00093">
    <property type="entry name" value="HTH_XRE"/>
    <property type="match status" value="1"/>
</dbReference>
<evidence type="ECO:0000313" key="3">
    <source>
        <dbReference type="EMBL" id="OHX45118.1"/>
    </source>
</evidence>
<dbReference type="Proteomes" id="UP000180194">
    <property type="component" value="Unassembled WGS sequence"/>
</dbReference>
<accession>A0ABX3CP39</accession>
<evidence type="ECO:0000259" key="2">
    <source>
        <dbReference type="PROSITE" id="PS50943"/>
    </source>
</evidence>
<dbReference type="PANTHER" id="PTHR46797:SF1">
    <property type="entry name" value="METHYLPHOSPHONATE SYNTHASE"/>
    <property type="match status" value="1"/>
</dbReference>
<gene>
    <name evidence="3" type="ORF">BBV17_23910</name>
</gene>
<dbReference type="PROSITE" id="PS50943">
    <property type="entry name" value="HTH_CROC1"/>
    <property type="match status" value="1"/>
</dbReference>
<comment type="caution">
    <text evidence="3">The sequence shown here is derived from an EMBL/GenBank/DDBJ whole genome shotgun (WGS) entry which is preliminary data.</text>
</comment>
<feature type="domain" description="HTH cro/C1-type" evidence="2">
    <location>
        <begin position="9"/>
        <end position="63"/>
    </location>
</feature>
<proteinExistence type="predicted"/>
<dbReference type="PANTHER" id="PTHR46797">
    <property type="entry name" value="HTH-TYPE TRANSCRIPTIONAL REGULATOR"/>
    <property type="match status" value="1"/>
</dbReference>
<keyword evidence="1" id="KW-0238">DNA-binding</keyword>
<evidence type="ECO:0000313" key="4">
    <source>
        <dbReference type="Proteomes" id="UP000180194"/>
    </source>
</evidence>
<protein>
    <recommendedName>
        <fullName evidence="2">HTH cro/C1-type domain-containing protein</fullName>
    </recommendedName>
</protein>
<dbReference type="InterPro" id="IPR010982">
    <property type="entry name" value="Lambda_DNA-bd_dom_sf"/>
</dbReference>
<reference evidence="3 4" key="1">
    <citation type="submission" date="2016-07" db="EMBL/GenBank/DDBJ databases">
        <title>Bacillus oceanisediminis whole genome.</title>
        <authorList>
            <person name="Pal Y."/>
            <person name="Verma A."/>
            <person name="Mual P."/>
            <person name="Srinivasan K."/>
        </authorList>
    </citation>
    <scope>NUCLEOTIDE SEQUENCE [LARGE SCALE GENOMIC DNA]</scope>
    <source>
        <strain evidence="3 4">Bhandara28</strain>
    </source>
</reference>
<dbReference type="Gene3D" id="1.10.260.40">
    <property type="entry name" value="lambda repressor-like DNA-binding domains"/>
    <property type="match status" value="1"/>
</dbReference>